<keyword evidence="4" id="KW-0235">DNA replication</keyword>
<dbReference type="EMBL" id="SEYY01002580">
    <property type="protein sequence ID" value="KAB7504682.1"/>
    <property type="molecule type" value="Genomic_DNA"/>
</dbReference>
<evidence type="ECO:0000256" key="4">
    <source>
        <dbReference type="ARBA" id="ARBA00022705"/>
    </source>
</evidence>
<dbReference type="OrthoDB" id="206088at2759"/>
<reference evidence="15 16" key="1">
    <citation type="journal article" date="2019" name="PLoS Biol.">
        <title>Sex chromosomes control vertical transmission of feminizing Wolbachia symbionts in an isopod.</title>
        <authorList>
            <person name="Becking T."/>
            <person name="Chebbi M.A."/>
            <person name="Giraud I."/>
            <person name="Moumen B."/>
            <person name="Laverre T."/>
            <person name="Caubet Y."/>
            <person name="Peccoud J."/>
            <person name="Gilbert C."/>
            <person name="Cordaux R."/>
        </authorList>
    </citation>
    <scope>NUCLEOTIDE SEQUENCE [LARGE SCALE GENOMIC DNA]</scope>
    <source>
        <strain evidence="15">ANa2</strain>
        <tissue evidence="15">Whole body excluding digestive tract and cuticle</tissue>
    </source>
</reference>
<dbReference type="GO" id="GO:0071897">
    <property type="term" value="P:DNA biosynthetic process"/>
    <property type="evidence" value="ECO:0007669"/>
    <property type="project" value="InterPro"/>
</dbReference>
<evidence type="ECO:0000256" key="6">
    <source>
        <dbReference type="ARBA" id="ARBA00022741"/>
    </source>
</evidence>
<evidence type="ECO:0000256" key="2">
    <source>
        <dbReference type="ARBA" id="ARBA00022598"/>
    </source>
</evidence>
<keyword evidence="7 12" id="KW-0227">DNA damage</keyword>
<protein>
    <recommendedName>
        <fullName evidence="12">DNA ligase</fullName>
        <ecNumber evidence="12">6.5.1.1</ecNumber>
    </recommendedName>
</protein>
<dbReference type="AlphaFoldDB" id="A0A5N5TDR3"/>
<evidence type="ECO:0000256" key="3">
    <source>
        <dbReference type="ARBA" id="ARBA00022618"/>
    </source>
</evidence>
<dbReference type="PANTHER" id="PTHR45674:SF9">
    <property type="entry name" value="DNA LIGASE 3"/>
    <property type="match status" value="1"/>
</dbReference>
<keyword evidence="3" id="KW-0132">Cell division</keyword>
<evidence type="ECO:0000256" key="13">
    <source>
        <dbReference type="RuleBase" id="RU004196"/>
    </source>
</evidence>
<dbReference type="GO" id="GO:0051301">
    <property type="term" value="P:cell division"/>
    <property type="evidence" value="ECO:0007669"/>
    <property type="project" value="UniProtKB-KW"/>
</dbReference>
<dbReference type="EC" id="6.5.1.1" evidence="12"/>
<organism evidence="15 16">
    <name type="scientific">Armadillidium nasatum</name>
    <dbReference type="NCBI Taxonomy" id="96803"/>
    <lineage>
        <taxon>Eukaryota</taxon>
        <taxon>Metazoa</taxon>
        <taxon>Ecdysozoa</taxon>
        <taxon>Arthropoda</taxon>
        <taxon>Crustacea</taxon>
        <taxon>Multicrustacea</taxon>
        <taxon>Malacostraca</taxon>
        <taxon>Eumalacostraca</taxon>
        <taxon>Peracarida</taxon>
        <taxon>Isopoda</taxon>
        <taxon>Oniscidea</taxon>
        <taxon>Crinocheta</taxon>
        <taxon>Armadillidiidae</taxon>
        <taxon>Armadillidium</taxon>
    </lineage>
</organism>
<dbReference type="PANTHER" id="PTHR45674">
    <property type="entry name" value="DNA LIGASE 1/3 FAMILY MEMBER"/>
    <property type="match status" value="1"/>
</dbReference>
<evidence type="ECO:0000256" key="10">
    <source>
        <dbReference type="ARBA" id="ARBA00023204"/>
    </source>
</evidence>
<dbReference type="GO" id="GO:0006310">
    <property type="term" value="P:DNA recombination"/>
    <property type="evidence" value="ECO:0007669"/>
    <property type="project" value="UniProtKB-KW"/>
</dbReference>
<evidence type="ECO:0000313" key="15">
    <source>
        <dbReference type="EMBL" id="KAB7504682.1"/>
    </source>
</evidence>
<keyword evidence="11" id="KW-0131">Cell cycle</keyword>
<dbReference type="GO" id="GO:0046872">
    <property type="term" value="F:metal ion binding"/>
    <property type="evidence" value="ECO:0007669"/>
    <property type="project" value="UniProtKB-KW"/>
</dbReference>
<evidence type="ECO:0000313" key="16">
    <source>
        <dbReference type="Proteomes" id="UP000326759"/>
    </source>
</evidence>
<dbReference type="NCBIfam" id="TIGR00574">
    <property type="entry name" value="dnl1"/>
    <property type="match status" value="1"/>
</dbReference>
<keyword evidence="6 12" id="KW-0547">Nucleotide-binding</keyword>
<comment type="similarity">
    <text evidence="1 13">Belongs to the ATP-dependent DNA ligase family.</text>
</comment>
<dbReference type="PROSITE" id="PS50160">
    <property type="entry name" value="DNA_LIGASE_A3"/>
    <property type="match status" value="1"/>
</dbReference>
<dbReference type="GO" id="GO:0006302">
    <property type="term" value="P:double-strand break repair"/>
    <property type="evidence" value="ECO:0007669"/>
    <property type="project" value="TreeGrafter"/>
</dbReference>
<sequence>MILNNIEIVEDRTCAQACRSVEQAMEKCPNGIYAEIKYDGERVQVHKKGTEFKYFSRSLKPVMPHKVSHFKDYIPSAFPHGSDLILDSEILLIDTNTSLPLPFGTLGKHKKGEIQDANVCLFVFDCIHYNGVNLLDRPIKERRKILEKNMVVVKNHVVLSEMKEIHKPEELRKMIQSVIKQGLEGLVLKDINSIYEPGKRHWLKVKKDYLQDGAMADSADLVVLGAFYGTGKKVVLLILFKGEKFFGVSFINQK</sequence>
<dbReference type="GO" id="GO:0006273">
    <property type="term" value="P:lagging strand elongation"/>
    <property type="evidence" value="ECO:0007669"/>
    <property type="project" value="TreeGrafter"/>
</dbReference>
<keyword evidence="8 12" id="KW-0067">ATP-binding</keyword>
<dbReference type="InterPro" id="IPR000977">
    <property type="entry name" value="DNA_ligase_ATP-dep"/>
</dbReference>
<evidence type="ECO:0000256" key="9">
    <source>
        <dbReference type="ARBA" id="ARBA00023172"/>
    </source>
</evidence>
<evidence type="ECO:0000256" key="5">
    <source>
        <dbReference type="ARBA" id="ARBA00022723"/>
    </source>
</evidence>
<dbReference type="CDD" id="cd07902">
    <property type="entry name" value="Adenylation_DNA_ligase_III"/>
    <property type="match status" value="1"/>
</dbReference>
<dbReference type="Gene3D" id="3.30.470.30">
    <property type="entry name" value="DNA ligase/mRNA capping enzyme"/>
    <property type="match status" value="1"/>
</dbReference>
<keyword evidence="10 12" id="KW-0234">DNA repair</keyword>
<dbReference type="PROSITE" id="PS00333">
    <property type="entry name" value="DNA_LIGASE_A2"/>
    <property type="match status" value="1"/>
</dbReference>
<comment type="caution">
    <text evidence="15">The sequence shown here is derived from an EMBL/GenBank/DDBJ whole genome shotgun (WGS) entry which is preliminary data.</text>
</comment>
<evidence type="ECO:0000256" key="11">
    <source>
        <dbReference type="ARBA" id="ARBA00023306"/>
    </source>
</evidence>
<feature type="domain" description="ATP-dependent DNA ligase family profile" evidence="14">
    <location>
        <begin position="112"/>
        <end position="233"/>
    </location>
</feature>
<accession>A0A5N5TDR3</accession>
<evidence type="ECO:0000256" key="12">
    <source>
        <dbReference type="RuleBase" id="RU000617"/>
    </source>
</evidence>
<keyword evidence="16" id="KW-1185">Reference proteome</keyword>
<evidence type="ECO:0000256" key="8">
    <source>
        <dbReference type="ARBA" id="ARBA00022840"/>
    </source>
</evidence>
<dbReference type="PROSITE" id="PS00697">
    <property type="entry name" value="DNA_LIGASE_A1"/>
    <property type="match status" value="1"/>
</dbReference>
<evidence type="ECO:0000256" key="7">
    <source>
        <dbReference type="ARBA" id="ARBA00022763"/>
    </source>
</evidence>
<dbReference type="FunFam" id="3.30.470.30:FF:000003">
    <property type="entry name" value="DNA ligase"/>
    <property type="match status" value="1"/>
</dbReference>
<keyword evidence="9 12" id="KW-0233">DNA recombination</keyword>
<dbReference type="InterPro" id="IPR050191">
    <property type="entry name" value="ATP-dep_DNA_ligase"/>
</dbReference>
<dbReference type="GO" id="GO:0070421">
    <property type="term" value="C:DNA ligase III-XRCC1 complex"/>
    <property type="evidence" value="ECO:0007669"/>
    <property type="project" value="TreeGrafter"/>
</dbReference>
<dbReference type="Gene3D" id="3.30.1490.70">
    <property type="match status" value="1"/>
</dbReference>
<dbReference type="Pfam" id="PF01068">
    <property type="entry name" value="DNA_ligase_A_M"/>
    <property type="match status" value="1"/>
</dbReference>
<comment type="catalytic activity">
    <reaction evidence="12">
        <text>ATP + (deoxyribonucleotide)n-3'-hydroxyl + 5'-phospho-(deoxyribonucleotide)m = (deoxyribonucleotide)n+m + AMP + diphosphate.</text>
        <dbReference type="EC" id="6.5.1.1"/>
    </reaction>
</comment>
<evidence type="ECO:0000259" key="14">
    <source>
        <dbReference type="PROSITE" id="PS50160"/>
    </source>
</evidence>
<evidence type="ECO:0000256" key="1">
    <source>
        <dbReference type="ARBA" id="ARBA00007572"/>
    </source>
</evidence>
<name>A0A5N5TDR3_9CRUS</name>
<dbReference type="GO" id="GO:0005524">
    <property type="term" value="F:ATP binding"/>
    <property type="evidence" value="ECO:0007669"/>
    <property type="project" value="UniProtKB-KW"/>
</dbReference>
<dbReference type="InterPro" id="IPR016059">
    <property type="entry name" value="DNA_ligase_ATP-dep_CS"/>
</dbReference>
<keyword evidence="5" id="KW-0479">Metal-binding</keyword>
<dbReference type="SUPFAM" id="SSF56091">
    <property type="entry name" value="DNA ligase/mRNA capping enzyme, catalytic domain"/>
    <property type="match status" value="1"/>
</dbReference>
<proteinExistence type="inferred from homology"/>
<dbReference type="InterPro" id="IPR012310">
    <property type="entry name" value="DNA_ligase_ATP-dep_cent"/>
</dbReference>
<keyword evidence="2 12" id="KW-0436">Ligase</keyword>
<dbReference type="Proteomes" id="UP000326759">
    <property type="component" value="Unassembled WGS sequence"/>
</dbReference>
<gene>
    <name evidence="15" type="primary">Lig3</name>
    <name evidence="15" type="ORF">Anas_09676</name>
</gene>
<dbReference type="GO" id="GO:0003910">
    <property type="term" value="F:DNA ligase (ATP) activity"/>
    <property type="evidence" value="ECO:0007669"/>
    <property type="project" value="UniProtKB-EC"/>
</dbReference>